<proteinExistence type="predicted"/>
<keyword evidence="4" id="KW-1185">Reference proteome</keyword>
<name>A0A1H7DEU9_9RHOB</name>
<dbReference type="Gene3D" id="1.10.3730.20">
    <property type="match status" value="1"/>
</dbReference>
<dbReference type="SUPFAM" id="SSF103481">
    <property type="entry name" value="Multidrug resistance efflux transporter EmrE"/>
    <property type="match status" value="2"/>
</dbReference>
<dbReference type="Proteomes" id="UP000199379">
    <property type="component" value="Unassembled WGS sequence"/>
</dbReference>
<organism evidence="3 4">
    <name type="scientific">Cribrihabitans marinus</name>
    <dbReference type="NCBI Taxonomy" id="1227549"/>
    <lineage>
        <taxon>Bacteria</taxon>
        <taxon>Pseudomonadati</taxon>
        <taxon>Pseudomonadota</taxon>
        <taxon>Alphaproteobacteria</taxon>
        <taxon>Rhodobacterales</taxon>
        <taxon>Paracoccaceae</taxon>
        <taxon>Cribrihabitans</taxon>
    </lineage>
</organism>
<feature type="transmembrane region" description="Helical" evidence="1">
    <location>
        <begin position="25"/>
        <end position="43"/>
    </location>
</feature>
<accession>A0A1H7DEU9</accession>
<feature type="transmembrane region" description="Helical" evidence="1">
    <location>
        <begin position="89"/>
        <end position="106"/>
    </location>
</feature>
<reference evidence="3 4" key="1">
    <citation type="submission" date="2016-10" db="EMBL/GenBank/DDBJ databases">
        <authorList>
            <person name="de Groot N.N."/>
        </authorList>
    </citation>
    <scope>NUCLEOTIDE SEQUENCE [LARGE SCALE GENOMIC DNA]</scope>
    <source>
        <strain evidence="3 4">DSM 29340</strain>
    </source>
</reference>
<feature type="transmembrane region" description="Helical" evidence="1">
    <location>
        <begin position="225"/>
        <end position="247"/>
    </location>
</feature>
<dbReference type="AlphaFoldDB" id="A0A1H7DEU9"/>
<feature type="transmembrane region" description="Helical" evidence="1">
    <location>
        <begin position="167"/>
        <end position="186"/>
    </location>
</feature>
<dbReference type="Pfam" id="PF00892">
    <property type="entry name" value="EamA"/>
    <property type="match status" value="2"/>
</dbReference>
<evidence type="ECO:0000313" key="3">
    <source>
        <dbReference type="EMBL" id="SEK00236.1"/>
    </source>
</evidence>
<feature type="transmembrane region" description="Helical" evidence="1">
    <location>
        <begin position="253"/>
        <end position="271"/>
    </location>
</feature>
<feature type="domain" description="EamA" evidence="2">
    <location>
        <begin position="2"/>
        <end position="128"/>
    </location>
</feature>
<evidence type="ECO:0000256" key="1">
    <source>
        <dbReference type="SAM" id="Phobius"/>
    </source>
</evidence>
<gene>
    <name evidence="3" type="ORF">SAMN05444007_11145</name>
</gene>
<dbReference type="InterPro" id="IPR037185">
    <property type="entry name" value="EmrE-like"/>
</dbReference>
<keyword evidence="1" id="KW-0812">Transmembrane</keyword>
<dbReference type="OrthoDB" id="7165334at2"/>
<protein>
    <submittedName>
        <fullName evidence="3">Permease of the drug/metabolite transporter (DMT) superfamily</fullName>
    </submittedName>
</protein>
<feature type="transmembrane region" description="Helical" evidence="1">
    <location>
        <begin position="64"/>
        <end position="83"/>
    </location>
</feature>
<keyword evidence="1" id="KW-1133">Transmembrane helix</keyword>
<sequence length="278" mass="29184">MVAAMSLFAVEDALFKSVTVTMGPGQATVLFGLAGLAIYVALSRRAKEPVLTPEILRPHLLIRTGFEIVGRLFFALALAFAPLSITSAILQAAPLVVVAGAALFLGETVGRRRWTAMSVGFVGVLLILRPTPEQFRPEALFALAGMIGFAGRDLATRASPVTVSARQLGTLGFLVVTCAGFLILPFDAAPPRLPASAEAGKLLLTGCVGVAAYTALTRAMRTGEVAVVAPFRYSRLLVALVFAVVFFDERPDALVLTGAALIVGSGLYTLARSHRSAD</sequence>
<feature type="domain" description="EamA" evidence="2">
    <location>
        <begin position="139"/>
        <end position="265"/>
    </location>
</feature>
<dbReference type="PANTHER" id="PTHR22911">
    <property type="entry name" value="ACYL-MALONYL CONDENSING ENZYME-RELATED"/>
    <property type="match status" value="1"/>
</dbReference>
<dbReference type="STRING" id="1227549.SAMN05444007_11145"/>
<keyword evidence="1" id="KW-0472">Membrane</keyword>
<feature type="transmembrane region" description="Helical" evidence="1">
    <location>
        <begin position="198"/>
        <end position="216"/>
    </location>
</feature>
<dbReference type="EMBL" id="FNYD01000011">
    <property type="protein sequence ID" value="SEK00236.1"/>
    <property type="molecule type" value="Genomic_DNA"/>
</dbReference>
<dbReference type="PANTHER" id="PTHR22911:SF135">
    <property type="entry name" value="BLR4310 PROTEIN"/>
    <property type="match status" value="1"/>
</dbReference>
<evidence type="ECO:0000259" key="2">
    <source>
        <dbReference type="Pfam" id="PF00892"/>
    </source>
</evidence>
<evidence type="ECO:0000313" key="4">
    <source>
        <dbReference type="Proteomes" id="UP000199379"/>
    </source>
</evidence>
<dbReference type="GO" id="GO:0016020">
    <property type="term" value="C:membrane"/>
    <property type="evidence" value="ECO:0007669"/>
    <property type="project" value="InterPro"/>
</dbReference>
<dbReference type="InterPro" id="IPR000620">
    <property type="entry name" value="EamA_dom"/>
</dbReference>